<gene>
    <name evidence="1" type="ORF">LTR37_008239</name>
</gene>
<accession>A0ACC3NB85</accession>
<protein>
    <submittedName>
        <fullName evidence="1">Uncharacterized protein</fullName>
    </submittedName>
</protein>
<evidence type="ECO:0000313" key="1">
    <source>
        <dbReference type="EMBL" id="KAK3713753.1"/>
    </source>
</evidence>
<dbReference type="EMBL" id="JAUTXU010000060">
    <property type="protein sequence ID" value="KAK3713753.1"/>
    <property type="molecule type" value="Genomic_DNA"/>
</dbReference>
<name>A0ACC3NB85_9PEZI</name>
<comment type="caution">
    <text evidence="1">The sequence shown here is derived from an EMBL/GenBank/DDBJ whole genome shotgun (WGS) entry which is preliminary data.</text>
</comment>
<sequence>MLTQLFLLASLALGAFAQSSSAVAAQTNANLFIDADTDQNFIGSVIAADCSATTYALVCPEGDYGSGILSSTCDPSATVRATYGPNYFGISTEAETAGIRATLVETCSLDGTTMAVCSASIGASADGQSTSGTTTITRSGTDVHYFQVPITAGPNKLPGSASCTSTGAAAAATGTVDVYKVLVVPAAALLAGAGAFA</sequence>
<evidence type="ECO:0000313" key="2">
    <source>
        <dbReference type="Proteomes" id="UP001281147"/>
    </source>
</evidence>
<reference evidence="1" key="1">
    <citation type="submission" date="2023-07" db="EMBL/GenBank/DDBJ databases">
        <title>Black Yeasts Isolated from many extreme environments.</title>
        <authorList>
            <person name="Coleine C."/>
            <person name="Stajich J.E."/>
            <person name="Selbmann L."/>
        </authorList>
    </citation>
    <scope>NUCLEOTIDE SEQUENCE</scope>
    <source>
        <strain evidence="1">CCFEE 5714</strain>
    </source>
</reference>
<organism evidence="1 2">
    <name type="scientific">Vermiconidia calcicola</name>
    <dbReference type="NCBI Taxonomy" id="1690605"/>
    <lineage>
        <taxon>Eukaryota</taxon>
        <taxon>Fungi</taxon>
        <taxon>Dikarya</taxon>
        <taxon>Ascomycota</taxon>
        <taxon>Pezizomycotina</taxon>
        <taxon>Dothideomycetes</taxon>
        <taxon>Dothideomycetidae</taxon>
        <taxon>Mycosphaerellales</taxon>
        <taxon>Extremaceae</taxon>
        <taxon>Vermiconidia</taxon>
    </lineage>
</organism>
<keyword evidence="2" id="KW-1185">Reference proteome</keyword>
<proteinExistence type="predicted"/>
<dbReference type="Proteomes" id="UP001281147">
    <property type="component" value="Unassembled WGS sequence"/>
</dbReference>